<reference evidence="4" key="1">
    <citation type="submission" date="2023-11" db="EMBL/GenBank/DDBJ databases">
        <authorList>
            <person name="Alioto T."/>
            <person name="Alioto T."/>
            <person name="Gomez Garrido J."/>
        </authorList>
    </citation>
    <scope>NUCLEOTIDE SEQUENCE</scope>
</reference>
<keyword evidence="5" id="KW-1185">Reference proteome</keyword>
<dbReference type="Pfam" id="PF00249">
    <property type="entry name" value="Myb_DNA-binding"/>
    <property type="match status" value="1"/>
</dbReference>
<dbReference type="PROSITE" id="PS50090">
    <property type="entry name" value="MYB_LIKE"/>
    <property type="match status" value="1"/>
</dbReference>
<feature type="domain" description="HTH myb-type" evidence="3">
    <location>
        <begin position="66"/>
        <end position="117"/>
    </location>
</feature>
<organism evidence="4 5">
    <name type="scientific">Lecanosticta acicola</name>
    <dbReference type="NCBI Taxonomy" id="111012"/>
    <lineage>
        <taxon>Eukaryota</taxon>
        <taxon>Fungi</taxon>
        <taxon>Dikarya</taxon>
        <taxon>Ascomycota</taxon>
        <taxon>Pezizomycotina</taxon>
        <taxon>Dothideomycetes</taxon>
        <taxon>Dothideomycetidae</taxon>
        <taxon>Mycosphaerellales</taxon>
        <taxon>Mycosphaerellaceae</taxon>
        <taxon>Lecanosticta</taxon>
    </lineage>
</organism>
<gene>
    <name evidence="4" type="ORF">LECACI_7A007823</name>
</gene>
<dbReference type="InterPro" id="IPR009057">
    <property type="entry name" value="Homeodomain-like_sf"/>
</dbReference>
<dbReference type="AlphaFoldDB" id="A0AAI9EE22"/>
<dbReference type="PANTHER" id="PTHR23246:SF24">
    <property type="entry name" value="MYB DNA-BINDING DOMAIN-CONTAINING PROTEIN"/>
    <property type="match status" value="1"/>
</dbReference>
<dbReference type="InterPro" id="IPR001005">
    <property type="entry name" value="SANT/Myb"/>
</dbReference>
<evidence type="ECO:0000313" key="5">
    <source>
        <dbReference type="Proteomes" id="UP001296104"/>
    </source>
</evidence>
<dbReference type="Gene3D" id="1.10.10.60">
    <property type="entry name" value="Homeodomain-like"/>
    <property type="match status" value="1"/>
</dbReference>
<feature type="region of interest" description="Disordered" evidence="1">
    <location>
        <begin position="178"/>
        <end position="300"/>
    </location>
</feature>
<accession>A0AAI9EE22</accession>
<feature type="compositionally biased region" description="Basic and acidic residues" evidence="1">
    <location>
        <begin position="181"/>
        <end position="190"/>
    </location>
</feature>
<feature type="compositionally biased region" description="Pro residues" evidence="1">
    <location>
        <begin position="30"/>
        <end position="42"/>
    </location>
</feature>
<dbReference type="InterPro" id="IPR017930">
    <property type="entry name" value="Myb_dom"/>
</dbReference>
<comment type="caution">
    <text evidence="4">The sequence shown here is derived from an EMBL/GenBank/DDBJ whole genome shotgun (WGS) entry which is preliminary data.</text>
</comment>
<proteinExistence type="predicted"/>
<protein>
    <submittedName>
        <fullName evidence="4">Transcription factor MYB98</fullName>
    </submittedName>
</protein>
<feature type="region of interest" description="Disordered" evidence="1">
    <location>
        <begin position="1"/>
        <end position="75"/>
    </location>
</feature>
<evidence type="ECO:0000256" key="1">
    <source>
        <dbReference type="SAM" id="MobiDB-lite"/>
    </source>
</evidence>
<feature type="compositionally biased region" description="Low complexity" evidence="1">
    <location>
        <begin position="1"/>
        <end position="11"/>
    </location>
</feature>
<sequence length="300" mass="33918">MQTVHYAQHHYAPPPPPFHPMTAYSHYPPTSIPDPRLPPPIPVSHVGPSNKRLAPPHPHPGEAPAKKKQSKWTADEDRSIIELRGNGMKWEDISKHLPGRSAISCRLRFQNYLERRSEWDEEKKNKLARLYERFKKDMWEKISKEMQLPWRAAEAMHWQIGEVEMAQRANVPVFHLAGQHGPERSQEPESRSSLSPCARTVQPPSAMAYSHTHNHSLPQIPHSISHPVSPVQTRLRRSSDDTSPPGHAALRRRADSARSMPISSTPHNRTPLPPLVDVTGPPAAPPRYTLPPVVTDSGRR</sequence>
<dbReference type="CDD" id="cd00167">
    <property type="entry name" value="SANT"/>
    <property type="match status" value="1"/>
</dbReference>
<name>A0AAI9EE22_9PEZI</name>
<dbReference type="EMBL" id="CAVMBE010000067">
    <property type="protein sequence ID" value="CAK4032665.1"/>
    <property type="molecule type" value="Genomic_DNA"/>
</dbReference>
<dbReference type="Proteomes" id="UP001296104">
    <property type="component" value="Unassembled WGS sequence"/>
</dbReference>
<dbReference type="PANTHER" id="PTHR23246">
    <property type="entry name" value="NEW-GLUE PROTEIN"/>
    <property type="match status" value="1"/>
</dbReference>
<evidence type="ECO:0000259" key="2">
    <source>
        <dbReference type="PROSITE" id="PS50090"/>
    </source>
</evidence>
<feature type="domain" description="Myb-like" evidence="2">
    <location>
        <begin position="64"/>
        <end position="113"/>
    </location>
</feature>
<evidence type="ECO:0000313" key="4">
    <source>
        <dbReference type="EMBL" id="CAK4032665.1"/>
    </source>
</evidence>
<evidence type="ECO:0000259" key="3">
    <source>
        <dbReference type="PROSITE" id="PS51294"/>
    </source>
</evidence>
<dbReference type="InterPro" id="IPR053095">
    <property type="entry name" value="Actin-binding/GATA_Znf"/>
</dbReference>
<dbReference type="SUPFAM" id="SSF46689">
    <property type="entry name" value="Homeodomain-like"/>
    <property type="match status" value="1"/>
</dbReference>
<dbReference type="SMART" id="SM00717">
    <property type="entry name" value="SANT"/>
    <property type="match status" value="1"/>
</dbReference>
<dbReference type="PROSITE" id="PS51294">
    <property type="entry name" value="HTH_MYB"/>
    <property type="match status" value="1"/>
</dbReference>